<dbReference type="EMBL" id="JAQQWK010000009">
    <property type="protein sequence ID" value="KAK8035261.1"/>
    <property type="molecule type" value="Genomic_DNA"/>
</dbReference>
<gene>
    <name evidence="7" type="ORF">PG993_010256</name>
</gene>
<keyword evidence="2" id="KW-0813">Transport</keyword>
<accession>A0ABR1SLT0</accession>
<evidence type="ECO:0000256" key="1">
    <source>
        <dbReference type="ARBA" id="ARBA00004141"/>
    </source>
</evidence>
<evidence type="ECO:0000313" key="7">
    <source>
        <dbReference type="EMBL" id="KAK8035261.1"/>
    </source>
</evidence>
<evidence type="ECO:0000256" key="4">
    <source>
        <dbReference type="ARBA" id="ARBA00022989"/>
    </source>
</evidence>
<keyword evidence="4" id="KW-1133">Transmembrane helix</keyword>
<keyword evidence="6" id="KW-0325">Glycoprotein</keyword>
<comment type="caution">
    <text evidence="7">The sequence shown here is derived from an EMBL/GenBank/DDBJ whole genome shotgun (WGS) entry which is preliminary data.</text>
</comment>
<evidence type="ECO:0000256" key="3">
    <source>
        <dbReference type="ARBA" id="ARBA00022692"/>
    </source>
</evidence>
<evidence type="ECO:0000256" key="6">
    <source>
        <dbReference type="ARBA" id="ARBA00023180"/>
    </source>
</evidence>
<keyword evidence="5" id="KW-0472">Membrane</keyword>
<evidence type="ECO:0000256" key="5">
    <source>
        <dbReference type="ARBA" id="ARBA00023136"/>
    </source>
</evidence>
<protein>
    <submittedName>
        <fullName evidence="7">MFS general substrate transporter</fullName>
    </submittedName>
</protein>
<proteinExistence type="predicted"/>
<dbReference type="PANTHER" id="PTHR23501">
    <property type="entry name" value="MAJOR FACILITATOR SUPERFAMILY"/>
    <property type="match status" value="1"/>
</dbReference>
<evidence type="ECO:0000256" key="2">
    <source>
        <dbReference type="ARBA" id="ARBA00022448"/>
    </source>
</evidence>
<dbReference type="PANTHER" id="PTHR23501:SF187">
    <property type="entry name" value="MAJOR FACILITATOR SUPERFAMILY (MFS) PROFILE DOMAIN-CONTAINING PROTEIN"/>
    <property type="match status" value="1"/>
</dbReference>
<name>A0ABR1SLT0_9PEZI</name>
<evidence type="ECO:0000313" key="8">
    <source>
        <dbReference type="Proteomes" id="UP001444661"/>
    </source>
</evidence>
<reference evidence="7 8" key="1">
    <citation type="submission" date="2023-01" db="EMBL/GenBank/DDBJ databases">
        <title>Analysis of 21 Apiospora genomes using comparative genomics revels a genus with tremendous synthesis potential of carbohydrate active enzymes and secondary metabolites.</title>
        <authorList>
            <person name="Sorensen T."/>
        </authorList>
    </citation>
    <scope>NUCLEOTIDE SEQUENCE [LARGE SCALE GENOMIC DNA]</scope>
    <source>
        <strain evidence="7 8">CBS 33761</strain>
    </source>
</reference>
<keyword evidence="8" id="KW-1185">Reference proteome</keyword>
<comment type="subcellular location">
    <subcellularLocation>
        <location evidence="1">Membrane</location>
        <topology evidence="1">Multi-pass membrane protein</topology>
    </subcellularLocation>
</comment>
<keyword evidence="3" id="KW-0812">Transmembrane</keyword>
<dbReference type="Proteomes" id="UP001444661">
    <property type="component" value="Unassembled WGS sequence"/>
</dbReference>
<sequence>MVLVLAVTTATLAFPLVFQIIAGVGTGLVVTTLLLAAQAALSEWDTALSTAVWFFSRSLGSVWGVSAPAAIFSSRTDALAPQNYGPGRPSPRILYTFKASTRDQVVSVFNNGLRTVWIVAAVITGCRSSSYLQ</sequence>
<organism evidence="7 8">
    <name type="scientific">Apiospora rasikravindrae</name>
    <dbReference type="NCBI Taxonomy" id="990691"/>
    <lineage>
        <taxon>Eukaryota</taxon>
        <taxon>Fungi</taxon>
        <taxon>Dikarya</taxon>
        <taxon>Ascomycota</taxon>
        <taxon>Pezizomycotina</taxon>
        <taxon>Sordariomycetes</taxon>
        <taxon>Xylariomycetidae</taxon>
        <taxon>Amphisphaeriales</taxon>
        <taxon>Apiosporaceae</taxon>
        <taxon>Apiospora</taxon>
    </lineage>
</organism>